<proteinExistence type="predicted"/>
<dbReference type="Proteomes" id="UP000738325">
    <property type="component" value="Unassembled WGS sequence"/>
</dbReference>
<dbReference type="Gene3D" id="3.80.10.10">
    <property type="entry name" value="Ribonuclease Inhibitor"/>
    <property type="match status" value="1"/>
</dbReference>
<dbReference type="EMBL" id="JAAAIP010000095">
    <property type="protein sequence ID" value="KAG0325999.1"/>
    <property type="molecule type" value="Genomic_DNA"/>
</dbReference>
<dbReference type="InterPro" id="IPR032675">
    <property type="entry name" value="LRR_dom_sf"/>
</dbReference>
<dbReference type="OrthoDB" id="2347616at2759"/>
<sequence length="387" mass="44269">MGSLHKTKFQDDWFYWQELVKNHQQTLEHLSVSTTAMITLSTEFCAAIASCEKLQSLTLRGRLVSPDETASFWSACLLINKLHLIAVSLPPWNDTLVGTSRLQELIVDKPQGRCDGLDLLKHCPRLRCLHWQDSESVAFPLTKFGMAAMTGAWPALEEIEFIGYNNYKDKDLAALFEGMNKLVRLHVKHTGWLGSLSLKSLRKHASLIRTLDLENCFKVDSGMIQTILTSMPALELLKVGEIDCADIVSGLPWIAFNLEVLCFSINMQSNDEQADDVSFETRQRLVFERLSALTRLRTLHVANPLLDTKKRTLDLRLKSGLSALSTLTRLESLRFNMGDRSMDKEDINWMIESWPRLRWFRGKFTDDPDFFYTTKQLMNSRGIMVFD</sequence>
<dbReference type="GO" id="GO:0031146">
    <property type="term" value="P:SCF-dependent proteasomal ubiquitin-dependent protein catabolic process"/>
    <property type="evidence" value="ECO:0007669"/>
    <property type="project" value="TreeGrafter"/>
</dbReference>
<evidence type="ECO:0000313" key="2">
    <source>
        <dbReference type="Proteomes" id="UP000738325"/>
    </source>
</evidence>
<gene>
    <name evidence="1" type="ORF">BGZ99_010293</name>
</gene>
<accession>A0A9P6RUQ1</accession>
<evidence type="ECO:0000313" key="1">
    <source>
        <dbReference type="EMBL" id="KAG0325999.1"/>
    </source>
</evidence>
<protein>
    <submittedName>
        <fullName evidence="1">Uncharacterized protein</fullName>
    </submittedName>
</protein>
<name>A0A9P6RUQ1_9FUNG</name>
<dbReference type="GO" id="GO:0019005">
    <property type="term" value="C:SCF ubiquitin ligase complex"/>
    <property type="evidence" value="ECO:0007669"/>
    <property type="project" value="TreeGrafter"/>
</dbReference>
<organism evidence="1 2">
    <name type="scientific">Dissophora globulifera</name>
    <dbReference type="NCBI Taxonomy" id="979702"/>
    <lineage>
        <taxon>Eukaryota</taxon>
        <taxon>Fungi</taxon>
        <taxon>Fungi incertae sedis</taxon>
        <taxon>Mucoromycota</taxon>
        <taxon>Mortierellomycotina</taxon>
        <taxon>Mortierellomycetes</taxon>
        <taxon>Mortierellales</taxon>
        <taxon>Mortierellaceae</taxon>
        <taxon>Dissophora</taxon>
    </lineage>
</organism>
<reference evidence="1" key="1">
    <citation type="journal article" date="2020" name="Fungal Divers.">
        <title>Resolving the Mortierellaceae phylogeny through synthesis of multi-gene phylogenetics and phylogenomics.</title>
        <authorList>
            <person name="Vandepol N."/>
            <person name="Liber J."/>
            <person name="Desiro A."/>
            <person name="Na H."/>
            <person name="Kennedy M."/>
            <person name="Barry K."/>
            <person name="Grigoriev I.V."/>
            <person name="Miller A.N."/>
            <person name="O'Donnell K."/>
            <person name="Stajich J.E."/>
            <person name="Bonito G."/>
        </authorList>
    </citation>
    <scope>NUCLEOTIDE SEQUENCE</scope>
    <source>
        <strain evidence="1">REB-010B</strain>
    </source>
</reference>
<keyword evidence="2" id="KW-1185">Reference proteome</keyword>
<dbReference type="AlphaFoldDB" id="A0A9P6RUQ1"/>
<dbReference type="SUPFAM" id="SSF52047">
    <property type="entry name" value="RNI-like"/>
    <property type="match status" value="1"/>
</dbReference>
<dbReference type="PANTHER" id="PTHR13318">
    <property type="entry name" value="PARTNER OF PAIRED, ISOFORM B-RELATED"/>
    <property type="match status" value="1"/>
</dbReference>
<comment type="caution">
    <text evidence="1">The sequence shown here is derived from an EMBL/GenBank/DDBJ whole genome shotgun (WGS) entry which is preliminary data.</text>
</comment>